<evidence type="ECO:0000256" key="2">
    <source>
        <dbReference type="ARBA" id="ARBA00023015"/>
    </source>
</evidence>
<dbReference type="GO" id="GO:0006351">
    <property type="term" value="P:DNA-templated transcription"/>
    <property type="evidence" value="ECO:0007669"/>
    <property type="project" value="TreeGrafter"/>
</dbReference>
<dbReference type="SUPFAM" id="SSF53850">
    <property type="entry name" value="Periplasmic binding protein-like II"/>
    <property type="match status" value="1"/>
</dbReference>
<dbReference type="InterPro" id="IPR000847">
    <property type="entry name" value="LysR_HTH_N"/>
</dbReference>
<dbReference type="NCBIfam" id="NF008352">
    <property type="entry name" value="PRK11139.1"/>
    <property type="match status" value="1"/>
</dbReference>
<dbReference type="Pfam" id="PF03466">
    <property type="entry name" value="LysR_substrate"/>
    <property type="match status" value="1"/>
</dbReference>
<dbReference type="InterPro" id="IPR036388">
    <property type="entry name" value="WH-like_DNA-bd_sf"/>
</dbReference>
<evidence type="ECO:0000256" key="1">
    <source>
        <dbReference type="ARBA" id="ARBA00009437"/>
    </source>
</evidence>
<dbReference type="EMBL" id="AMSI01000006">
    <property type="protein sequence ID" value="EKF42625.1"/>
    <property type="molecule type" value="Genomic_DNA"/>
</dbReference>
<evidence type="ECO:0000313" key="6">
    <source>
        <dbReference type="EMBL" id="EKF42625.1"/>
    </source>
</evidence>
<dbReference type="Pfam" id="PF00126">
    <property type="entry name" value="HTH_1"/>
    <property type="match status" value="1"/>
</dbReference>
<dbReference type="InterPro" id="IPR036390">
    <property type="entry name" value="WH_DNA-bd_sf"/>
</dbReference>
<proteinExistence type="inferred from homology"/>
<dbReference type="GO" id="GO:0043565">
    <property type="term" value="F:sequence-specific DNA binding"/>
    <property type="evidence" value="ECO:0007669"/>
    <property type="project" value="TreeGrafter"/>
</dbReference>
<dbReference type="PRINTS" id="PR00039">
    <property type="entry name" value="HTHLYSR"/>
</dbReference>
<comment type="similarity">
    <text evidence="1">Belongs to the LysR transcriptional regulatory family.</text>
</comment>
<protein>
    <submittedName>
        <fullName evidence="6">LysR family transcriptional regulator</fullName>
    </submittedName>
</protein>
<reference evidence="6 7" key="1">
    <citation type="journal article" date="2012" name="J. Bacteriol.">
        <title>Genome Sequence of Nitratireductor indicus Type Strain C115.</title>
        <authorList>
            <person name="Lai Q."/>
            <person name="Li G."/>
            <person name="Yu Z."/>
            <person name="Shao Z."/>
        </authorList>
    </citation>
    <scope>NUCLEOTIDE SEQUENCE [LARGE SCALE GENOMIC DNA]</scope>
    <source>
        <strain evidence="6 7">C115</strain>
    </source>
</reference>
<dbReference type="PANTHER" id="PTHR30537:SF74">
    <property type="entry name" value="HTH-TYPE TRANSCRIPTIONAL REGULATOR TRPI"/>
    <property type="match status" value="1"/>
</dbReference>
<evidence type="ECO:0000313" key="7">
    <source>
        <dbReference type="Proteomes" id="UP000007374"/>
    </source>
</evidence>
<dbReference type="CDD" id="cd08432">
    <property type="entry name" value="PBP2_GcdR_TrpI_HvrB_AmpR_like"/>
    <property type="match status" value="1"/>
</dbReference>
<name>K2NTM8_9HYPH</name>
<dbReference type="PATRIC" id="fig|1231190.3.peg.2335"/>
<comment type="caution">
    <text evidence="6">The sequence shown here is derived from an EMBL/GenBank/DDBJ whole genome shotgun (WGS) entry which is preliminary data.</text>
</comment>
<keyword evidence="3" id="KW-0238">DNA-binding</keyword>
<dbReference type="PANTHER" id="PTHR30537">
    <property type="entry name" value="HTH-TYPE TRANSCRIPTIONAL REGULATOR"/>
    <property type="match status" value="1"/>
</dbReference>
<feature type="domain" description="HTH lysR-type" evidence="5">
    <location>
        <begin position="15"/>
        <end position="72"/>
    </location>
</feature>
<accession>K2NTM8</accession>
<gene>
    <name evidence="6" type="ORF">NA8A_11198</name>
</gene>
<keyword evidence="2" id="KW-0805">Transcription regulation</keyword>
<dbReference type="Proteomes" id="UP000007374">
    <property type="component" value="Unassembled WGS sequence"/>
</dbReference>
<dbReference type="InterPro" id="IPR058163">
    <property type="entry name" value="LysR-type_TF_proteobact-type"/>
</dbReference>
<dbReference type="FunFam" id="1.10.10.10:FF:000038">
    <property type="entry name" value="Glycine cleavage system transcriptional activator"/>
    <property type="match status" value="1"/>
</dbReference>
<keyword evidence="4" id="KW-0804">Transcription</keyword>
<evidence type="ECO:0000259" key="5">
    <source>
        <dbReference type="PROSITE" id="PS50931"/>
    </source>
</evidence>
<sequence length="331" mass="37122">MHEQVRCIMKKRLLPPLSALHGFEASARHLSFTKAAEELYVTQGAISRQVRQLEDFLGVALFERYTRRIELTDAGEEFHTVVSDVLDQLSNVARRVKRRNETDILTVSVLPSFASAWLMPRLYLFTEKHPSIEVRLHTSIDPVSFGSSGPDVAIRVGRVPGKHYERNQPRIELEMAESWRGIHIDELLPDRLVTVCSPKLLDGRASLTPDDMTELPLIHTTSRRFAWPDWLHAHGVTFPGSAAQGLELGHFFMSIEAALRGRGVAIVPDIVARQEVELGRLVIACASTLESAGDYCLLTPDSSLQRPSIAHFREWLLSEISGHQKQAAIPE</sequence>
<dbReference type="STRING" id="721133.SAMN05216176_106273"/>
<dbReference type="AlphaFoldDB" id="K2NTM8"/>
<organism evidence="6 7">
    <name type="scientific">Nitratireductor indicus C115</name>
    <dbReference type="NCBI Taxonomy" id="1231190"/>
    <lineage>
        <taxon>Bacteria</taxon>
        <taxon>Pseudomonadati</taxon>
        <taxon>Pseudomonadota</taxon>
        <taxon>Alphaproteobacteria</taxon>
        <taxon>Hyphomicrobiales</taxon>
        <taxon>Phyllobacteriaceae</taxon>
        <taxon>Nitratireductor</taxon>
    </lineage>
</organism>
<dbReference type="InterPro" id="IPR005119">
    <property type="entry name" value="LysR_subst-bd"/>
</dbReference>
<dbReference type="eggNOG" id="COG0583">
    <property type="taxonomic scope" value="Bacteria"/>
</dbReference>
<dbReference type="GO" id="GO:0003700">
    <property type="term" value="F:DNA-binding transcription factor activity"/>
    <property type="evidence" value="ECO:0007669"/>
    <property type="project" value="InterPro"/>
</dbReference>
<dbReference type="Gene3D" id="1.10.10.10">
    <property type="entry name" value="Winged helix-like DNA-binding domain superfamily/Winged helix DNA-binding domain"/>
    <property type="match status" value="1"/>
</dbReference>
<keyword evidence="7" id="KW-1185">Reference proteome</keyword>
<evidence type="ECO:0000256" key="3">
    <source>
        <dbReference type="ARBA" id="ARBA00023125"/>
    </source>
</evidence>
<dbReference type="SUPFAM" id="SSF46785">
    <property type="entry name" value="Winged helix' DNA-binding domain"/>
    <property type="match status" value="1"/>
</dbReference>
<dbReference type="Gene3D" id="3.40.190.10">
    <property type="entry name" value="Periplasmic binding protein-like II"/>
    <property type="match status" value="2"/>
</dbReference>
<dbReference type="PROSITE" id="PS50931">
    <property type="entry name" value="HTH_LYSR"/>
    <property type="match status" value="1"/>
</dbReference>
<evidence type="ECO:0000256" key="4">
    <source>
        <dbReference type="ARBA" id="ARBA00023163"/>
    </source>
</evidence>